<protein>
    <recommendedName>
        <fullName evidence="4">DUF721 domain-containing protein</fullName>
    </recommendedName>
</protein>
<feature type="region of interest" description="Disordered" evidence="1">
    <location>
        <begin position="42"/>
        <end position="78"/>
    </location>
</feature>
<evidence type="ECO:0000313" key="2">
    <source>
        <dbReference type="EMBL" id="GGD55746.1"/>
    </source>
</evidence>
<dbReference type="EMBL" id="BMIP01000001">
    <property type="protein sequence ID" value="GGD55746.1"/>
    <property type="molecule type" value="Genomic_DNA"/>
</dbReference>
<reference evidence="2" key="2">
    <citation type="submission" date="2020-09" db="EMBL/GenBank/DDBJ databases">
        <authorList>
            <person name="Sun Q."/>
            <person name="Zhou Y."/>
        </authorList>
    </citation>
    <scope>NUCLEOTIDE SEQUENCE</scope>
    <source>
        <strain evidence="2">CGMCC 1.15360</strain>
    </source>
</reference>
<evidence type="ECO:0008006" key="4">
    <source>
        <dbReference type="Google" id="ProtNLM"/>
    </source>
</evidence>
<feature type="region of interest" description="Disordered" evidence="1">
    <location>
        <begin position="174"/>
        <end position="210"/>
    </location>
</feature>
<dbReference type="AlphaFoldDB" id="A0A916YQD3"/>
<proteinExistence type="predicted"/>
<sequence length="232" mass="25047">MVIIPAQQQARDRSCSSTIFIAKGHLGTGLHARAYGMALTAMERDSDEKPKTGGKKRKGASPKGKPYERPRGGSPKAIGDLMPQIGRTAFRRFGFVQSSVVSRWHEIVGPQHARVSAPESIRFPPGEKSQGTLHLVVMPAHAPLLQHVIPEIIERVNRFFGYSAIAKIRIRQGHVHAGDSKRGGKSASGAASPPSLKPIPMELGDSLRDIGDPELRTVLESLARSMGGKEGK</sequence>
<evidence type="ECO:0000256" key="1">
    <source>
        <dbReference type="SAM" id="MobiDB-lite"/>
    </source>
</evidence>
<comment type="caution">
    <text evidence="2">The sequence shown here is derived from an EMBL/GenBank/DDBJ whole genome shotgun (WGS) entry which is preliminary data.</text>
</comment>
<feature type="compositionally biased region" description="Low complexity" evidence="1">
    <location>
        <begin position="185"/>
        <end position="194"/>
    </location>
</feature>
<gene>
    <name evidence="2" type="ORF">GCM10010990_01100</name>
</gene>
<reference evidence="2" key="1">
    <citation type="journal article" date="2014" name="Int. J. Syst. Evol. Microbiol.">
        <title>Complete genome sequence of Corynebacterium casei LMG S-19264T (=DSM 44701T), isolated from a smear-ripened cheese.</title>
        <authorList>
            <consortium name="US DOE Joint Genome Institute (JGI-PGF)"/>
            <person name="Walter F."/>
            <person name="Albersmeier A."/>
            <person name="Kalinowski J."/>
            <person name="Ruckert C."/>
        </authorList>
    </citation>
    <scope>NUCLEOTIDE SEQUENCE</scope>
    <source>
        <strain evidence="2">CGMCC 1.15360</strain>
    </source>
</reference>
<organism evidence="2 3">
    <name type="scientific">Croceicoccus mobilis</name>
    <dbReference type="NCBI Taxonomy" id="1703339"/>
    <lineage>
        <taxon>Bacteria</taxon>
        <taxon>Pseudomonadati</taxon>
        <taxon>Pseudomonadota</taxon>
        <taxon>Alphaproteobacteria</taxon>
        <taxon>Sphingomonadales</taxon>
        <taxon>Erythrobacteraceae</taxon>
        <taxon>Croceicoccus</taxon>
    </lineage>
</organism>
<feature type="compositionally biased region" description="Basic and acidic residues" evidence="1">
    <location>
        <begin position="42"/>
        <end position="51"/>
    </location>
</feature>
<keyword evidence="3" id="KW-1185">Reference proteome</keyword>
<dbReference type="InterPro" id="IPR007922">
    <property type="entry name" value="DciA-like"/>
</dbReference>
<evidence type="ECO:0000313" key="3">
    <source>
        <dbReference type="Proteomes" id="UP000612349"/>
    </source>
</evidence>
<accession>A0A916YQD3</accession>
<dbReference type="Pfam" id="PF05258">
    <property type="entry name" value="DciA"/>
    <property type="match status" value="1"/>
</dbReference>
<name>A0A916YQD3_9SPHN</name>
<dbReference type="Proteomes" id="UP000612349">
    <property type="component" value="Unassembled WGS sequence"/>
</dbReference>